<accession>A0A2T1GFB2</accession>
<dbReference type="InterPro" id="IPR043129">
    <property type="entry name" value="ATPase_NBD"/>
</dbReference>
<evidence type="ECO:0000313" key="1">
    <source>
        <dbReference type="EMBL" id="PSB56222.1"/>
    </source>
</evidence>
<protein>
    <recommendedName>
        <fullName evidence="3">Actin-like protein N-terminal domain-containing protein</fullName>
    </recommendedName>
</protein>
<evidence type="ECO:0000313" key="2">
    <source>
        <dbReference type="Proteomes" id="UP000238937"/>
    </source>
</evidence>
<sequence>MRLACDSGASAFKVIGSQGEKFLALVISPEAIEQHSDSLDSYRCQISSDLLHRSFVGVNGKYFAVGSLAHQKGAIQTLKPLKSETIVYKILAAVSIMAQRLDLGISFDLQLGCLLPFGEFADRENIQTNLALALADFDTPIGVFNVNLQRCDFYPEGMGMVELQQVNHRQMHGTGVTLMAGHRNLTFYATESNMVAKVQTCDLGFNHWAKTVRERTYDYDLRSLAPAIATYWIKKDEKALDRILRNKNPEFRRGELERLIDVIDRSCHDYCNLIFKWLDEHLPDRIDELMIAGGVGDVLQAELIEYFAGKLTPNPQYQNKYVIFNSSVFNLPTLDVPDEYQSRMADVYCMWKYLMPQPKIKAKTTKTK</sequence>
<dbReference type="Proteomes" id="UP000238937">
    <property type="component" value="Unassembled WGS sequence"/>
</dbReference>
<name>A0A2T1GFB2_9CYAN</name>
<dbReference type="SUPFAM" id="SSF53067">
    <property type="entry name" value="Actin-like ATPase domain"/>
    <property type="match status" value="1"/>
</dbReference>
<keyword evidence="2" id="KW-1185">Reference proteome</keyword>
<organism evidence="1 2">
    <name type="scientific">Chamaesiphon polymorphus CCALA 037</name>
    <dbReference type="NCBI Taxonomy" id="2107692"/>
    <lineage>
        <taxon>Bacteria</taxon>
        <taxon>Bacillati</taxon>
        <taxon>Cyanobacteriota</taxon>
        <taxon>Cyanophyceae</taxon>
        <taxon>Gomontiellales</taxon>
        <taxon>Chamaesiphonaceae</taxon>
        <taxon>Chamaesiphon</taxon>
    </lineage>
</organism>
<reference evidence="1 2" key="1">
    <citation type="submission" date="2018-03" db="EMBL/GenBank/DDBJ databases">
        <title>The ancient ancestry and fast evolution of plastids.</title>
        <authorList>
            <person name="Moore K.R."/>
            <person name="Magnabosco C."/>
            <person name="Momper L."/>
            <person name="Gold D.A."/>
            <person name="Bosak T."/>
            <person name="Fournier G.P."/>
        </authorList>
    </citation>
    <scope>NUCLEOTIDE SEQUENCE [LARGE SCALE GENOMIC DNA]</scope>
    <source>
        <strain evidence="1 2">CCALA 037</strain>
    </source>
</reference>
<dbReference type="EMBL" id="PVWO01000138">
    <property type="protein sequence ID" value="PSB56222.1"/>
    <property type="molecule type" value="Genomic_DNA"/>
</dbReference>
<gene>
    <name evidence="1" type="ORF">C7B77_12555</name>
</gene>
<proteinExistence type="predicted"/>
<evidence type="ECO:0008006" key="3">
    <source>
        <dbReference type="Google" id="ProtNLM"/>
    </source>
</evidence>
<dbReference type="AlphaFoldDB" id="A0A2T1GFB2"/>
<comment type="caution">
    <text evidence="1">The sequence shown here is derived from an EMBL/GenBank/DDBJ whole genome shotgun (WGS) entry which is preliminary data.</text>
</comment>